<proteinExistence type="predicted"/>
<dbReference type="SUPFAM" id="SSF63748">
    <property type="entry name" value="Tudor/PWWP/MBT"/>
    <property type="match status" value="5"/>
</dbReference>
<protein>
    <recommendedName>
        <fullName evidence="3">PWWP domain-containing protein</fullName>
    </recommendedName>
</protein>
<feature type="domain" description="PWWP" evidence="3">
    <location>
        <begin position="1593"/>
        <end position="1654"/>
    </location>
</feature>
<dbReference type="EMBL" id="KI913116">
    <property type="protein sequence ID" value="ETV86853.1"/>
    <property type="molecule type" value="Genomic_DNA"/>
</dbReference>
<feature type="region of interest" description="Disordered" evidence="2">
    <location>
        <begin position="446"/>
        <end position="477"/>
    </location>
</feature>
<feature type="compositionally biased region" description="Basic residues" evidence="2">
    <location>
        <begin position="974"/>
        <end position="983"/>
    </location>
</feature>
<dbReference type="PROSITE" id="PS50812">
    <property type="entry name" value="PWWP"/>
    <property type="match status" value="6"/>
</dbReference>
<feature type="region of interest" description="Disordered" evidence="2">
    <location>
        <begin position="938"/>
        <end position="1078"/>
    </location>
</feature>
<feature type="compositionally biased region" description="Polar residues" evidence="2">
    <location>
        <begin position="1900"/>
        <end position="1913"/>
    </location>
</feature>
<feature type="region of interest" description="Disordered" evidence="2">
    <location>
        <begin position="1707"/>
        <end position="1807"/>
    </location>
</feature>
<organism evidence="4">
    <name type="scientific">Aphanomyces astaci</name>
    <name type="common">Crayfish plague agent</name>
    <dbReference type="NCBI Taxonomy" id="112090"/>
    <lineage>
        <taxon>Eukaryota</taxon>
        <taxon>Sar</taxon>
        <taxon>Stramenopiles</taxon>
        <taxon>Oomycota</taxon>
        <taxon>Saprolegniomycetes</taxon>
        <taxon>Saprolegniales</taxon>
        <taxon>Verrucalvaceae</taxon>
        <taxon>Aphanomyces</taxon>
    </lineage>
</organism>
<evidence type="ECO:0000256" key="1">
    <source>
        <dbReference type="ARBA" id="ARBA00022581"/>
    </source>
</evidence>
<feature type="domain" description="PWWP" evidence="3">
    <location>
        <begin position="617"/>
        <end position="677"/>
    </location>
</feature>
<feature type="compositionally biased region" description="Low complexity" evidence="2">
    <location>
        <begin position="155"/>
        <end position="164"/>
    </location>
</feature>
<dbReference type="Pfam" id="PF00855">
    <property type="entry name" value="PWWP"/>
    <property type="match status" value="5"/>
</dbReference>
<evidence type="ECO:0000259" key="3">
    <source>
        <dbReference type="PROSITE" id="PS50812"/>
    </source>
</evidence>
<feature type="region of interest" description="Disordered" evidence="2">
    <location>
        <begin position="1376"/>
        <end position="1429"/>
    </location>
</feature>
<gene>
    <name evidence="4" type="ORF">H257_01904</name>
</gene>
<keyword evidence="1" id="KW-0945">Host-virus interaction</keyword>
<dbReference type="PANTHER" id="PTHR13037">
    <property type="entry name" value="FORMIN"/>
    <property type="match status" value="1"/>
</dbReference>
<dbReference type="InterPro" id="IPR000313">
    <property type="entry name" value="PWWP_dom"/>
</dbReference>
<feature type="region of interest" description="Disordered" evidence="2">
    <location>
        <begin position="1888"/>
        <end position="1913"/>
    </location>
</feature>
<dbReference type="STRING" id="112090.W4H6V9"/>
<reference evidence="4" key="1">
    <citation type="submission" date="2013-12" db="EMBL/GenBank/DDBJ databases">
        <title>The Genome Sequence of Aphanomyces astaci APO3.</title>
        <authorList>
            <consortium name="The Broad Institute Genomics Platform"/>
            <person name="Russ C."/>
            <person name="Tyler B."/>
            <person name="van West P."/>
            <person name="Dieguez-Uribeondo J."/>
            <person name="Young S.K."/>
            <person name="Zeng Q."/>
            <person name="Gargeya S."/>
            <person name="Fitzgerald M."/>
            <person name="Abouelleil A."/>
            <person name="Alvarado L."/>
            <person name="Chapman S.B."/>
            <person name="Gainer-Dewar J."/>
            <person name="Goldberg J."/>
            <person name="Griggs A."/>
            <person name="Gujja S."/>
            <person name="Hansen M."/>
            <person name="Howarth C."/>
            <person name="Imamovic A."/>
            <person name="Ireland A."/>
            <person name="Larimer J."/>
            <person name="McCowan C."/>
            <person name="Murphy C."/>
            <person name="Pearson M."/>
            <person name="Poon T.W."/>
            <person name="Priest M."/>
            <person name="Roberts A."/>
            <person name="Saif S."/>
            <person name="Shea T."/>
            <person name="Sykes S."/>
            <person name="Wortman J."/>
            <person name="Nusbaum C."/>
            <person name="Birren B."/>
        </authorList>
    </citation>
    <scope>NUCLEOTIDE SEQUENCE [LARGE SCALE GENOMIC DNA]</scope>
    <source>
        <strain evidence="4">APO3</strain>
    </source>
</reference>
<accession>W4H6V9</accession>
<feature type="domain" description="PWWP" evidence="3">
    <location>
        <begin position="816"/>
        <end position="882"/>
    </location>
</feature>
<feature type="domain" description="PWWP" evidence="3">
    <location>
        <begin position="6"/>
        <end position="66"/>
    </location>
</feature>
<feature type="region of interest" description="Disordered" evidence="2">
    <location>
        <begin position="1840"/>
        <end position="1864"/>
    </location>
</feature>
<feature type="region of interest" description="Disordered" evidence="2">
    <location>
        <begin position="129"/>
        <end position="172"/>
    </location>
</feature>
<feature type="compositionally biased region" description="Low complexity" evidence="2">
    <location>
        <begin position="948"/>
        <end position="963"/>
    </location>
</feature>
<evidence type="ECO:0000313" key="4">
    <source>
        <dbReference type="EMBL" id="ETV86853.1"/>
    </source>
</evidence>
<feature type="compositionally biased region" description="Polar residues" evidence="2">
    <location>
        <begin position="1020"/>
        <end position="1029"/>
    </location>
</feature>
<dbReference type="RefSeq" id="XP_009823652.1">
    <property type="nucleotide sequence ID" value="XM_009825350.1"/>
</dbReference>
<evidence type="ECO:0000256" key="2">
    <source>
        <dbReference type="SAM" id="MobiDB-lite"/>
    </source>
</evidence>
<name>W4H6V9_APHAT</name>
<feature type="compositionally biased region" description="Basic and acidic residues" evidence="2">
    <location>
        <begin position="1798"/>
        <end position="1807"/>
    </location>
</feature>
<dbReference type="Gene3D" id="2.30.30.140">
    <property type="match status" value="7"/>
</dbReference>
<sequence length="2059" mass="231187">MVLPPYNTVAWGLLKGYPWWPVYVFDPKKLRPDLYHLGSAHAQILKRAQEEPQKWRIVYYFASYDFGLHSTTMLKSWNGKDHNTLKAGYPETSCIEGKVVELFMNALREVEDYLSTAATQRTLPYIIPSDLDPKLSPPRPDIIDLVDSDDEGVQPAGHPSSLASPAPPRPMRDDTVSNVPYNSLAWVRPQGFPWWPVYVCDPTELRDDLHHLGRNHVTLLMRARNEPNDHRLVYYFGRYVFGLLKTKLKPWKCAEHDMYAIGSPSDMFDKRVELIEEFTTALAEANACFQPGRPMMPPTIPYLEPSDLHKSLPAPPPLVVPFLSLGWTSKDGYTWLPVYVLDPYTVNPVLHHLGNKHAKGLHEVLSNPDNLRLVYIFGCHEIESRPNDAVKPWQGPEHAAFVKGFPKAVKKPIALDMLTQALNEAKNFDSTNKASRRLPFMNKEDIQYRGNPRPPVATSSIKSKAATRRAGIQDSAEQRGKRAESLFWIKPANQAWWPVYVCDARTFPSNLHLLGKSHAHHLANTKAKMKQHRLVYYLGRHVFWMHKATELTAWDCPHQVDYLSAPPIPGNSDEECSEFTNAISEALRFLESGELPYLTRHDLDPSLPSPEKAVIPYNSLAWVLRDGYPWMPVYVCDPAILKPTLTNLGNAHAQYLETATQRATNFRLVYYFGKHEFGLHRAKGVFRTWLGPDHDYLVKGLPRSIFINKHGRQWRSRNDFMFNIFDAAMLEVKEFINQPESHRMLPQLVASDFTTSRVPLTILPTRRSNNNDDDVDAPARQSHSDDDSYSNESASDQGVDVDSDDQQDVANHGSMYGVMAWSQRSPTLWMPAYVCDPFKLRSTLELLGTGHVETLRRVRESPHDSRIVYFFGDHCFGARRAWDMVKPWNCAEHDEFMRIVLNVKPVAWEEVETYLSEEASTRLPPGFTPSDMRLVARDPQASSDDEGATSAAAHTTAVAPKAARSLDVDTRSSRSPKRRKSTRNHLPASPPPVTTKPRTVPSQSRPPPPAKKRARSPSPTENNSNQPTRASFDPKDSAVAIGPGFTQPMRHGGVMQTSNSYVRHTPPSKRPTEPYRPAPVAPAVKEVRITETAIKDIPLDSMAWARRSDTLSASSPWWPVYVCDPERLQPTLEHLGNRHQKLLVTAKQYPNSLRLVYLFGGTPSFDVCAKNMARWRGPDHDLLLKGHPAHAMTGRVVREFARAVRDATKYAATDAYTRLLPDMAESDMVPRYIPPQVPPYSVAWAKSGGDDAPWLPVYICDHNALDPSKHDLGRVNDRLMSIVKANPEHYRIAYFFGTRHFGVLKPKCLVQWWNCPNHAQYVQSHSNDVAGDDDDDDDLSLAVDDTYAFLASDHLARPFPYDLDSERDRLDQYLAPQSAQPTPNHPPPTPAVKTTHEATPASKAPSADKPSLPKPRRGRPPKDPSPPTDAAVIAAASVPRVDPDVWTTNACVAWAKHKGCPWWPSYLCDPTFLRDDLVLLGSSHRPDLERAKREPTKYKLVYYFGSNNFGLHTVDASKPNMKPWNHADHKLFCSGYPIKMNADAKKILDEFKDALNEAEAFLKRDPRQRLLPYMVPTDMNLALPAPEKYAIPLNQMVWALSDAYPWLPAFVCDPEHLPCDLRALGIDARKMLAKAQAKPDECWLVYYFGSRTFALHKTRGSIKLWECSEYEALIKGHAESMVLADDAWDEFAKAMSNAADFMANDPADRVLPGFEPTNTSRTDEPDAIDLTSSPEATPPSGRRREVASGKRHACRPRQDESAPSDRSGDDTATDQELEGELSVNSKVMRNKRSISQHAETKKAADDFKYNPTQRQVLQAIELKEEVAPDKIEGLLPLGRAKRHSGTSDATHENAADNMQHSSDTSEIVETDPTFMKYDLEDGMQDLLTPVDPEPPVTDGGTPQKSTANDNAASHSTKLAGIMPTMPEGAKLNEQDGAVIGDALPAQDQDRRVMWAFVDGLRWWPVHPLEEDPGPRPNIQVLHFGTYVRSVTSWDALRPWHCDDHGSWVATAATEEGSVAGVFTVAMEEAESFLESGELPAIDSKSVIEGVPTDDDSPML</sequence>
<feature type="region of interest" description="Disordered" evidence="2">
    <location>
        <begin position="761"/>
        <end position="807"/>
    </location>
</feature>
<feature type="domain" description="PWWP" evidence="3">
    <location>
        <begin position="1452"/>
        <end position="1523"/>
    </location>
</feature>
<dbReference type="OrthoDB" id="62853at2759"/>
<dbReference type="PANTHER" id="PTHR13037:SF24">
    <property type="entry name" value="POLYCOMB PROTEIN PCL-RELATED"/>
    <property type="match status" value="1"/>
</dbReference>
<dbReference type="GeneID" id="20803900"/>
<feature type="domain" description="PWWP" evidence="3">
    <location>
        <begin position="181"/>
        <end position="263"/>
    </location>
</feature>
<dbReference type="CDD" id="cd05162">
    <property type="entry name" value="PWWP"/>
    <property type="match status" value="4"/>
</dbReference>
<dbReference type="VEuPathDB" id="FungiDB:H257_01904"/>